<feature type="transmembrane region" description="Helical" evidence="1">
    <location>
        <begin position="12"/>
        <end position="34"/>
    </location>
</feature>
<keyword evidence="1" id="KW-0812">Transmembrane</keyword>
<dbReference type="InterPro" id="IPR019422">
    <property type="entry name" value="7TM_GPCR_serpentine_rcpt_Srh"/>
</dbReference>
<dbReference type="AlphaFoldDB" id="A0AA39IQD5"/>
<feature type="transmembrane region" description="Helical" evidence="1">
    <location>
        <begin position="55"/>
        <end position="73"/>
    </location>
</feature>
<feature type="transmembrane region" description="Helical" evidence="1">
    <location>
        <begin position="182"/>
        <end position="209"/>
    </location>
</feature>
<sequence>MLADFYPYELDNVLTITTTALFFPISIFGSYAILFKTPPTIRVFKFPFFYLNSSYQIAIFCVGALSRIEVTFLPESLCFNFSGIVLSFGRLTVYFEIFFIACGLLGVVNSIFLCFLCRYFQVCHPKSFFSVDPFWQRVVNIGILSSITIGTAVLYVISVILFRQEPPIPQEDHIAICFSYYINTFLTMVLCYSGGSLFCGYIFMCRVLWSMKSQVSNASKRTREMMKMLTITLVVSAMIPTVLGGGPMLAAAYSVITKVDHAEVLFRLIFLTCIWQVRFYSILDMLTEFYPYELDNVLTITTTALFFPISIFGSYVILFKTPPTIRAFKFPFFYLNASYQIGTFCIGVFSRIEIMLAANSICINFSGLVLLFGLITVYIEIFCAFFAVLSVVNAVFLSFLCRYCQVCHPKSLYSLYPSWQKAVNPPGQTLASSARTLRDSIFTT</sequence>
<feature type="transmembrane region" description="Helical" evidence="1">
    <location>
        <begin position="385"/>
        <end position="404"/>
    </location>
</feature>
<accession>A0AA39IQD5</accession>
<keyword evidence="1" id="KW-1133">Transmembrane helix</keyword>
<feature type="transmembrane region" description="Helical" evidence="1">
    <location>
        <begin position="138"/>
        <end position="162"/>
    </location>
</feature>
<feature type="transmembrane region" description="Helical" evidence="1">
    <location>
        <begin position="229"/>
        <end position="253"/>
    </location>
</feature>
<feature type="transmembrane region" description="Helical" evidence="1">
    <location>
        <begin position="298"/>
        <end position="318"/>
    </location>
</feature>
<comment type="caution">
    <text evidence="2">The sequence shown here is derived from an EMBL/GenBank/DDBJ whole genome shotgun (WGS) entry which is preliminary data.</text>
</comment>
<keyword evidence="3" id="KW-1185">Reference proteome</keyword>
<keyword evidence="1" id="KW-0472">Membrane</keyword>
<name>A0AA39IQD5_9BILA</name>
<proteinExistence type="predicted"/>
<protein>
    <submittedName>
        <fullName evidence="2">Uncharacterized protein</fullName>
    </submittedName>
</protein>
<dbReference type="Pfam" id="PF10318">
    <property type="entry name" value="7TM_GPCR_Srh"/>
    <property type="match status" value="1"/>
</dbReference>
<dbReference type="EMBL" id="JAUCMV010000001">
    <property type="protein sequence ID" value="KAK0428556.1"/>
    <property type="molecule type" value="Genomic_DNA"/>
</dbReference>
<evidence type="ECO:0000313" key="2">
    <source>
        <dbReference type="EMBL" id="KAK0428556.1"/>
    </source>
</evidence>
<evidence type="ECO:0000256" key="1">
    <source>
        <dbReference type="SAM" id="Phobius"/>
    </source>
</evidence>
<feature type="transmembrane region" description="Helical" evidence="1">
    <location>
        <begin position="330"/>
        <end position="349"/>
    </location>
</feature>
<evidence type="ECO:0000313" key="3">
    <source>
        <dbReference type="Proteomes" id="UP001175271"/>
    </source>
</evidence>
<reference evidence="2" key="1">
    <citation type="submission" date="2023-06" db="EMBL/GenBank/DDBJ databases">
        <title>Genomic analysis of the entomopathogenic nematode Steinernema hermaphroditum.</title>
        <authorList>
            <person name="Schwarz E.M."/>
            <person name="Heppert J.K."/>
            <person name="Baniya A."/>
            <person name="Schwartz H.T."/>
            <person name="Tan C.-H."/>
            <person name="Antoshechkin I."/>
            <person name="Sternberg P.W."/>
            <person name="Goodrich-Blair H."/>
            <person name="Dillman A.R."/>
        </authorList>
    </citation>
    <scope>NUCLEOTIDE SEQUENCE</scope>
    <source>
        <strain evidence="2">PS9179</strain>
        <tissue evidence="2">Whole animal</tissue>
    </source>
</reference>
<organism evidence="2 3">
    <name type="scientific">Steinernema hermaphroditum</name>
    <dbReference type="NCBI Taxonomy" id="289476"/>
    <lineage>
        <taxon>Eukaryota</taxon>
        <taxon>Metazoa</taxon>
        <taxon>Ecdysozoa</taxon>
        <taxon>Nematoda</taxon>
        <taxon>Chromadorea</taxon>
        <taxon>Rhabditida</taxon>
        <taxon>Tylenchina</taxon>
        <taxon>Panagrolaimomorpha</taxon>
        <taxon>Strongyloidoidea</taxon>
        <taxon>Steinernematidae</taxon>
        <taxon>Steinernema</taxon>
    </lineage>
</organism>
<feature type="transmembrane region" description="Helical" evidence="1">
    <location>
        <begin position="93"/>
        <end position="117"/>
    </location>
</feature>
<gene>
    <name evidence="2" type="ORF">QR680_010872</name>
</gene>
<dbReference type="Proteomes" id="UP001175271">
    <property type="component" value="Unassembled WGS sequence"/>
</dbReference>